<dbReference type="RefSeq" id="XP_044548691.1">
    <property type="nucleotide sequence ID" value="XM_044694677.1"/>
</dbReference>
<feature type="region of interest" description="Disordered" evidence="2">
    <location>
        <begin position="204"/>
        <end position="224"/>
    </location>
</feature>
<feature type="transmembrane region" description="Helical" evidence="3">
    <location>
        <begin position="141"/>
        <end position="158"/>
    </location>
</feature>
<feature type="compositionally biased region" description="Low complexity" evidence="2">
    <location>
        <begin position="67"/>
        <end position="81"/>
    </location>
</feature>
<evidence type="ECO:0000313" key="4">
    <source>
        <dbReference type="EMBL" id="KAG2383012.1"/>
    </source>
</evidence>
<proteinExistence type="predicted"/>
<dbReference type="GeneID" id="68097434"/>
<evidence type="ECO:0000313" key="5">
    <source>
        <dbReference type="Proteomes" id="UP000816034"/>
    </source>
</evidence>
<name>A0AA88KJ84_NAELO</name>
<sequence>MNRNILRACASFAPLKNLGNSKSSLAISGINSIEMSSFRMFSSCLNTLSASGNFLNNQRSKQQSEGNTQKTQTTSNTDNQNSEGANSEEEIQARLKSSQEILQHLAKKKAFNNQDMNQLESILEKYVKQGSQQDPAVKGPLHFINAVILILFLIVLLVRQRDSMYYEMVKELLLDSEDQLVQAKREINELKKQLSTSDNVQIVQEPPKTETSTTPVKKRASNMI</sequence>
<evidence type="ECO:0000256" key="1">
    <source>
        <dbReference type="SAM" id="Coils"/>
    </source>
</evidence>
<comment type="caution">
    <text evidence="4">The sequence shown here is derived from an EMBL/GenBank/DDBJ whole genome shotgun (WGS) entry which is preliminary data.</text>
</comment>
<keyword evidence="1" id="KW-0175">Coiled coil</keyword>
<protein>
    <submittedName>
        <fullName evidence="4">Uncharacterized protein</fullName>
    </submittedName>
</protein>
<dbReference type="AlphaFoldDB" id="A0AA88KJ84"/>
<keyword evidence="3" id="KW-1133">Transmembrane helix</keyword>
<evidence type="ECO:0000256" key="3">
    <source>
        <dbReference type="SAM" id="Phobius"/>
    </source>
</evidence>
<dbReference type="Proteomes" id="UP000816034">
    <property type="component" value="Unassembled WGS sequence"/>
</dbReference>
<evidence type="ECO:0000256" key="2">
    <source>
        <dbReference type="SAM" id="MobiDB-lite"/>
    </source>
</evidence>
<reference evidence="4 5" key="1">
    <citation type="journal article" date="2018" name="BMC Genomics">
        <title>The genome of Naegleria lovaniensis, the basis for a comparative approach to unravel pathogenicity factors of the human pathogenic amoeba N. fowleri.</title>
        <authorList>
            <person name="Liechti N."/>
            <person name="Schurch N."/>
            <person name="Bruggmann R."/>
            <person name="Wittwer M."/>
        </authorList>
    </citation>
    <scope>NUCLEOTIDE SEQUENCE [LARGE SCALE GENOMIC DNA]</scope>
    <source>
        <strain evidence="4 5">ATCC 30569</strain>
    </source>
</reference>
<keyword evidence="3" id="KW-0472">Membrane</keyword>
<feature type="coiled-coil region" evidence="1">
    <location>
        <begin position="166"/>
        <end position="200"/>
    </location>
</feature>
<accession>A0AA88KJ84</accession>
<feature type="region of interest" description="Disordered" evidence="2">
    <location>
        <begin position="58"/>
        <end position="92"/>
    </location>
</feature>
<dbReference type="EMBL" id="PYSW02000022">
    <property type="protein sequence ID" value="KAG2383012.1"/>
    <property type="molecule type" value="Genomic_DNA"/>
</dbReference>
<organism evidence="4 5">
    <name type="scientific">Naegleria lovaniensis</name>
    <name type="common">Amoeba</name>
    <dbReference type="NCBI Taxonomy" id="51637"/>
    <lineage>
        <taxon>Eukaryota</taxon>
        <taxon>Discoba</taxon>
        <taxon>Heterolobosea</taxon>
        <taxon>Tetramitia</taxon>
        <taxon>Eutetramitia</taxon>
        <taxon>Vahlkampfiidae</taxon>
        <taxon>Naegleria</taxon>
    </lineage>
</organism>
<gene>
    <name evidence="4" type="ORF">C9374_004979</name>
</gene>
<keyword evidence="5" id="KW-1185">Reference proteome</keyword>
<keyword evidence="3" id="KW-0812">Transmembrane</keyword>